<evidence type="ECO:0000259" key="8">
    <source>
        <dbReference type="PROSITE" id="PS51061"/>
    </source>
</evidence>
<dbReference type="InterPro" id="IPR038008">
    <property type="entry name" value="Jag_KH"/>
</dbReference>
<feature type="domain" description="R3H" evidence="8">
    <location>
        <begin position="140"/>
        <end position="206"/>
    </location>
</feature>
<evidence type="ECO:0000256" key="2">
    <source>
        <dbReference type="ARBA" id="ARBA00022884"/>
    </source>
</evidence>
<dbReference type="InterPro" id="IPR034079">
    <property type="entry name" value="R3H_KhpB"/>
</dbReference>
<dbReference type="SMART" id="SM00393">
    <property type="entry name" value="R3H"/>
    <property type="match status" value="1"/>
</dbReference>
<keyword evidence="11" id="KW-1185">Reference proteome</keyword>
<dbReference type="Gene3D" id="3.30.1370.50">
    <property type="entry name" value="R3H-like domain"/>
    <property type="match status" value="1"/>
</dbReference>
<dbReference type="SUPFAM" id="SSF82708">
    <property type="entry name" value="R3H domain"/>
    <property type="match status" value="1"/>
</dbReference>
<dbReference type="PANTHER" id="PTHR35800:SF1">
    <property type="entry name" value="RNA-BINDING PROTEIN KHPB"/>
    <property type="match status" value="1"/>
</dbReference>
<protein>
    <recommendedName>
        <fullName evidence="6">RNA-binding protein KhpB</fullName>
    </recommendedName>
    <alternativeName>
        <fullName evidence="6">RNA-binding protein EloR</fullName>
    </alternativeName>
</protein>
<keyword evidence="1 6" id="KW-0963">Cytoplasm</keyword>
<dbReference type="HAMAP" id="MF_00867">
    <property type="entry name" value="KhpB"/>
    <property type="match status" value="1"/>
</dbReference>
<evidence type="ECO:0000313" key="11">
    <source>
        <dbReference type="Proteomes" id="UP000032024"/>
    </source>
</evidence>
<dbReference type="InterPro" id="IPR039247">
    <property type="entry name" value="KhpB"/>
</dbReference>
<dbReference type="PANTHER" id="PTHR35800">
    <property type="entry name" value="PROTEIN JAG"/>
    <property type="match status" value="1"/>
</dbReference>
<reference evidence="11" key="2">
    <citation type="submission" date="2015-01" db="EMBL/GenBank/DDBJ databases">
        <title>Comparative genome analysis of Bacillus coagulans HM-08, Clostridium butyricum HM-68, Bacillus subtilis HM-66 and Bacillus paralicheniformis BL-09.</title>
        <authorList>
            <person name="Zhang H."/>
        </authorList>
    </citation>
    <scope>NUCLEOTIDE SEQUENCE [LARGE SCALE GENOMIC DNA]</scope>
    <source>
        <strain evidence="11">HM-08</strain>
    </source>
</reference>
<dbReference type="Proteomes" id="UP000070376">
    <property type="component" value="Unassembled WGS sequence"/>
</dbReference>
<accession>A0A0C5C257</accession>
<dbReference type="STRING" id="1398.AB434_1140"/>
<dbReference type="Pfam" id="PF14804">
    <property type="entry name" value="Jag_N"/>
    <property type="match status" value="1"/>
</dbReference>
<keyword evidence="4 6" id="KW-0143">Chaperone</keyword>
<keyword evidence="7" id="KW-0175">Coiled coil</keyword>
<dbReference type="CDD" id="cd02644">
    <property type="entry name" value="R3H_jag"/>
    <property type="match status" value="1"/>
</dbReference>
<dbReference type="Pfam" id="PF13083">
    <property type="entry name" value="KH_KhpA-B"/>
    <property type="match status" value="1"/>
</dbReference>
<feature type="coiled-coil region" evidence="7">
    <location>
        <begin position="8"/>
        <end position="39"/>
    </location>
</feature>
<dbReference type="SMART" id="SM01245">
    <property type="entry name" value="Jag_N"/>
    <property type="match status" value="1"/>
</dbReference>
<sequence>MKETTSTGKNVEDAVNQALRELETEKENVEIEILDEGKKGIFGLLGAKPAVVHVRLKETPVEQVLSYLRNIIEKMGVSPGLQFEEHDRTLHINVTGENLPLLIGKRGQTLNALQFLTQLAANRYYPHYERVMLNIGDYRKRREEALTRLAERLSAQVLRTGRPVKLEPMPSYERKIIHSALAHHKQVITYSEGNEPKRYVVIDLAKR</sequence>
<name>A0A0C5C257_HEYCO</name>
<keyword evidence="5 6" id="KW-0961">Cell wall biogenesis/degradation</keyword>
<dbReference type="SUPFAM" id="SSF54814">
    <property type="entry name" value="Prokaryotic type KH domain (KH-domain type II)"/>
    <property type="match status" value="1"/>
</dbReference>
<organism evidence="10 12">
    <name type="scientific">Heyndrickxia coagulans</name>
    <name type="common">Weizmannia coagulans</name>
    <dbReference type="NCBI Taxonomy" id="1398"/>
    <lineage>
        <taxon>Bacteria</taxon>
        <taxon>Bacillati</taxon>
        <taxon>Bacillota</taxon>
        <taxon>Bacilli</taxon>
        <taxon>Bacillales</taxon>
        <taxon>Bacillaceae</taxon>
        <taxon>Heyndrickxia</taxon>
    </lineage>
</organism>
<evidence type="ECO:0000256" key="7">
    <source>
        <dbReference type="SAM" id="Coils"/>
    </source>
</evidence>
<dbReference type="InterPro" id="IPR032782">
    <property type="entry name" value="KhpB_N"/>
</dbReference>
<dbReference type="GO" id="GO:0009252">
    <property type="term" value="P:peptidoglycan biosynthetic process"/>
    <property type="evidence" value="ECO:0007669"/>
    <property type="project" value="UniProtKB-UniRule"/>
</dbReference>
<dbReference type="Proteomes" id="UP000032024">
    <property type="component" value="Chromosome"/>
</dbReference>
<dbReference type="Gene3D" id="3.30.30.80">
    <property type="entry name" value="probable RNA-binding protein from clostridium symbiosum atcc 14940"/>
    <property type="match status" value="1"/>
</dbReference>
<evidence type="ECO:0000256" key="1">
    <source>
        <dbReference type="ARBA" id="ARBA00022490"/>
    </source>
</evidence>
<evidence type="ECO:0000256" key="3">
    <source>
        <dbReference type="ARBA" id="ARBA00022960"/>
    </source>
</evidence>
<comment type="similarity">
    <text evidence="6">Belongs to the KhpB RNA-binding protein family.</text>
</comment>
<evidence type="ECO:0000256" key="6">
    <source>
        <dbReference type="HAMAP-Rule" id="MF_00867"/>
    </source>
</evidence>
<reference evidence="10" key="4">
    <citation type="submission" date="2016-01" db="EMBL/GenBank/DDBJ databases">
        <authorList>
            <person name="Oliw E.H."/>
        </authorList>
    </citation>
    <scope>NUCLEOTIDE SEQUENCE [LARGE SCALE GENOMIC DNA]</scope>
    <source>
        <strain evidence="10">GED7749B</strain>
    </source>
</reference>
<feature type="region of interest" description="Jag_N domain" evidence="6">
    <location>
        <begin position="5"/>
        <end position="55"/>
    </location>
</feature>
<reference evidence="9" key="1">
    <citation type="submission" date="2015-01" db="EMBL/GenBank/DDBJ databases">
        <title>Comparative genome analysis of Bacillus coagulans HM-08, Clostridium butyricum HM-68, Bacillus subtilis HM-66 and Bacillus licheniformis BL-09.</title>
        <authorList>
            <person name="Zhang H."/>
        </authorList>
    </citation>
    <scope>NUCLEOTIDE SEQUENCE [LARGE SCALE GENOMIC DNA]</scope>
    <source>
        <strain evidence="9">HM-08</strain>
    </source>
</reference>
<comment type="function">
    <text evidence="6">A probable RNA chaperone. Forms a complex with KhpA which binds to cellular RNA and controls its expression. Plays a role in peptidoglycan (PG) homeostasis and cell length regulation.</text>
</comment>
<dbReference type="InterPro" id="IPR009019">
    <property type="entry name" value="KH_sf_prok-type"/>
</dbReference>
<dbReference type="GeneID" id="93258040"/>
<dbReference type="GO" id="GO:0071555">
    <property type="term" value="P:cell wall organization"/>
    <property type="evidence" value="ECO:0007669"/>
    <property type="project" value="UniProtKB-KW"/>
</dbReference>
<evidence type="ECO:0000313" key="9">
    <source>
        <dbReference type="EMBL" id="AJO20801.1"/>
    </source>
</evidence>
<dbReference type="Gene3D" id="3.30.300.20">
    <property type="match status" value="1"/>
</dbReference>
<gene>
    <name evidence="6" type="primary">khpB</name>
    <name evidence="6" type="synonym">eloR</name>
    <name evidence="10" type="ORF">HMPREF3213_01316</name>
    <name evidence="9" type="ORF">SB48_HM08orf00007</name>
</gene>
<keyword evidence="2 6" id="KW-0694">RNA-binding</keyword>
<comment type="domain">
    <text evidence="6">Has an N-terminal Jag-N domain and 2 RNA-binding domains (KH and R3H).</text>
</comment>
<evidence type="ECO:0000313" key="10">
    <source>
        <dbReference type="EMBL" id="KWZ83328.1"/>
    </source>
</evidence>
<keyword evidence="3 6" id="KW-0133">Cell shape</keyword>
<comment type="subcellular location">
    <subcellularLocation>
        <location evidence="6">Cytoplasm</location>
    </subcellularLocation>
</comment>
<dbReference type="GO" id="GO:0008360">
    <property type="term" value="P:regulation of cell shape"/>
    <property type="evidence" value="ECO:0007669"/>
    <property type="project" value="UniProtKB-KW"/>
</dbReference>
<dbReference type="Pfam" id="PF01424">
    <property type="entry name" value="R3H"/>
    <property type="match status" value="1"/>
</dbReference>
<evidence type="ECO:0000313" key="12">
    <source>
        <dbReference type="Proteomes" id="UP000070376"/>
    </source>
</evidence>
<dbReference type="PATRIC" id="fig|1398.18.peg.6"/>
<proteinExistence type="inferred from homology"/>
<comment type="subunit">
    <text evidence="6">Forms a complex with KhpA.</text>
</comment>
<dbReference type="InterPro" id="IPR036867">
    <property type="entry name" value="R3H_dom_sf"/>
</dbReference>
<dbReference type="InterPro" id="IPR038247">
    <property type="entry name" value="Jag_N_dom_sf"/>
</dbReference>
<dbReference type="InterPro" id="IPR015946">
    <property type="entry name" value="KH_dom-like_a/b"/>
</dbReference>
<dbReference type="EMBL" id="LRPN01000039">
    <property type="protein sequence ID" value="KWZ83328.1"/>
    <property type="molecule type" value="Genomic_DNA"/>
</dbReference>
<evidence type="ECO:0000256" key="5">
    <source>
        <dbReference type="ARBA" id="ARBA00023316"/>
    </source>
</evidence>
<dbReference type="EMBL" id="CP010525">
    <property type="protein sequence ID" value="AJO20801.1"/>
    <property type="molecule type" value="Genomic_DNA"/>
</dbReference>
<evidence type="ECO:0000256" key="4">
    <source>
        <dbReference type="ARBA" id="ARBA00023186"/>
    </source>
</evidence>
<dbReference type="CDD" id="cd02414">
    <property type="entry name" value="KH-II_Jag"/>
    <property type="match status" value="1"/>
</dbReference>
<dbReference type="GO" id="GO:0005737">
    <property type="term" value="C:cytoplasm"/>
    <property type="evidence" value="ECO:0007669"/>
    <property type="project" value="UniProtKB-SubCell"/>
</dbReference>
<dbReference type="NCBIfam" id="NF041568">
    <property type="entry name" value="Jag_EloR"/>
    <property type="match status" value="1"/>
</dbReference>
<dbReference type="PROSITE" id="PS51061">
    <property type="entry name" value="R3H"/>
    <property type="match status" value="1"/>
</dbReference>
<dbReference type="InterPro" id="IPR001374">
    <property type="entry name" value="R3H_dom"/>
</dbReference>
<dbReference type="AlphaFoldDB" id="A0A0C5C257"/>
<dbReference type="RefSeq" id="WP_014096606.1">
    <property type="nucleotide sequence ID" value="NZ_CP010525.1"/>
</dbReference>
<reference evidence="12" key="3">
    <citation type="submission" date="2016-01" db="EMBL/GenBank/DDBJ databases">
        <authorList>
            <person name="Mitreva M."/>
            <person name="Pepin K.H."/>
            <person name="Mihindukulasuriya K.A."/>
            <person name="Fulton R."/>
            <person name="Fronick C."/>
            <person name="O'Laughlin M."/>
            <person name="Miner T."/>
            <person name="Herter B."/>
            <person name="Rosa B.A."/>
            <person name="Cordes M."/>
            <person name="Tomlinson C."/>
            <person name="Wollam A."/>
            <person name="Palsikar V.B."/>
            <person name="Mardis E.R."/>
            <person name="Wilson R.K."/>
        </authorList>
    </citation>
    <scope>NUCLEOTIDE SEQUENCE [LARGE SCALE GENOMIC DNA]</scope>
    <source>
        <strain evidence="12">GED7749B</strain>
    </source>
</reference>
<dbReference type="GO" id="GO:0003723">
    <property type="term" value="F:RNA binding"/>
    <property type="evidence" value="ECO:0007669"/>
    <property type="project" value="UniProtKB-UniRule"/>
</dbReference>